<reference evidence="1 2" key="1">
    <citation type="journal article" date="2013" name="Genome Biol. Evol.">
        <title>Comparison of metabolic capacities and inference of gene content evolution in mosquito-associated Spiroplasma diminutum and S. taiwanense.</title>
        <authorList>
            <person name="Lo W.S."/>
            <person name="Ku C."/>
            <person name="Chen L.L."/>
            <person name="Chang T.H."/>
            <person name="Kuo C.H."/>
        </authorList>
    </citation>
    <scope>NUCLEOTIDE SEQUENCE [LARGE SCALE GENOMIC DNA]</scope>
    <source>
        <strain evidence="1">CUAS-1</strain>
    </source>
</reference>
<proteinExistence type="predicted"/>
<evidence type="ECO:0000313" key="1">
    <source>
        <dbReference type="EMBL" id="AGR42189.1"/>
    </source>
</evidence>
<keyword evidence="2" id="KW-1185">Reference proteome</keyword>
<dbReference type="Proteomes" id="UP000014983">
    <property type="component" value="Chromosome"/>
</dbReference>
<name>S5LWR0_9MOLU</name>
<sequence length="41" mass="4825">MKIKKMVTFFPGDFHKEDDPNGNYISGDNKLRNVVEIKKNR</sequence>
<dbReference type="AlphaFoldDB" id="S5LWR0"/>
<accession>S5LWR0</accession>
<evidence type="ECO:0000313" key="2">
    <source>
        <dbReference type="Proteomes" id="UP000014983"/>
    </source>
</evidence>
<dbReference type="PATRIC" id="fig|1276221.3.peg.484"/>
<dbReference type="RefSeq" id="WP_020836421.1">
    <property type="nucleotide sequence ID" value="NC_021833.1"/>
</dbReference>
<protein>
    <submittedName>
        <fullName evidence="1">Uncharacterized protein</fullName>
    </submittedName>
</protein>
<dbReference type="InParanoid" id="S5LWR0"/>
<dbReference type="HOGENOM" id="CLU_3276855_0_0_14"/>
<dbReference type="EMBL" id="CP005076">
    <property type="protein sequence ID" value="AGR42189.1"/>
    <property type="molecule type" value="Genomic_DNA"/>
</dbReference>
<organism evidence="1 2">
    <name type="scientific">Spiroplasma diminutum CUAS-1</name>
    <dbReference type="NCBI Taxonomy" id="1276221"/>
    <lineage>
        <taxon>Bacteria</taxon>
        <taxon>Bacillati</taxon>
        <taxon>Mycoplasmatota</taxon>
        <taxon>Mollicutes</taxon>
        <taxon>Entomoplasmatales</taxon>
        <taxon>Spiroplasmataceae</taxon>
        <taxon>Spiroplasma</taxon>
    </lineage>
</organism>
<gene>
    <name evidence="1" type="ORF">SDIMI_v3c04850</name>
</gene>
<dbReference type="STRING" id="1276221.SDIMI_v3c04850"/>
<dbReference type="KEGG" id="sdi:SDIMI_v3c04850"/>